<dbReference type="EMBL" id="JAIWOZ010000007">
    <property type="protein sequence ID" value="KAH6603594.1"/>
    <property type="molecule type" value="Genomic_DNA"/>
</dbReference>
<accession>A0A9P8TTZ7</accession>
<evidence type="ECO:0000313" key="3">
    <source>
        <dbReference type="Proteomes" id="UP000827724"/>
    </source>
</evidence>
<keyword evidence="3" id="KW-1185">Reference proteome</keyword>
<feature type="compositionally biased region" description="Low complexity" evidence="1">
    <location>
        <begin position="1"/>
        <end position="16"/>
    </location>
</feature>
<reference evidence="2" key="1">
    <citation type="submission" date="2021-08" db="EMBL/GenBank/DDBJ databases">
        <title>Chromosome-Level Trichoderma cornu-damae using Hi-C Data.</title>
        <authorList>
            <person name="Kim C.S."/>
        </authorList>
    </citation>
    <scope>NUCLEOTIDE SEQUENCE</scope>
    <source>
        <strain evidence="2">KA19-0412C</strain>
    </source>
</reference>
<dbReference type="AlphaFoldDB" id="A0A9P8TTZ7"/>
<protein>
    <submittedName>
        <fullName evidence="2">Uncharacterized protein</fullName>
    </submittedName>
</protein>
<evidence type="ECO:0000256" key="1">
    <source>
        <dbReference type="SAM" id="MobiDB-lite"/>
    </source>
</evidence>
<evidence type="ECO:0000313" key="2">
    <source>
        <dbReference type="EMBL" id="KAH6603594.1"/>
    </source>
</evidence>
<sequence length="61" mass="6422">MHNNNPSSPVDSSNRPESSGGTKMAPQAIYAPNWHGRAVSLVKTPRAKIMACLPASGRCSS</sequence>
<feature type="region of interest" description="Disordered" evidence="1">
    <location>
        <begin position="1"/>
        <end position="30"/>
    </location>
</feature>
<gene>
    <name evidence="2" type="ORF">Trco_008369</name>
</gene>
<organism evidence="2 3">
    <name type="scientific">Trichoderma cornu-damae</name>
    <dbReference type="NCBI Taxonomy" id="654480"/>
    <lineage>
        <taxon>Eukaryota</taxon>
        <taxon>Fungi</taxon>
        <taxon>Dikarya</taxon>
        <taxon>Ascomycota</taxon>
        <taxon>Pezizomycotina</taxon>
        <taxon>Sordariomycetes</taxon>
        <taxon>Hypocreomycetidae</taxon>
        <taxon>Hypocreales</taxon>
        <taxon>Hypocreaceae</taxon>
        <taxon>Trichoderma</taxon>
    </lineage>
</organism>
<proteinExistence type="predicted"/>
<name>A0A9P8TTZ7_9HYPO</name>
<dbReference type="Proteomes" id="UP000827724">
    <property type="component" value="Unassembled WGS sequence"/>
</dbReference>
<comment type="caution">
    <text evidence="2">The sequence shown here is derived from an EMBL/GenBank/DDBJ whole genome shotgun (WGS) entry which is preliminary data.</text>
</comment>